<reference evidence="2" key="1">
    <citation type="submission" date="2022-04" db="EMBL/GenBank/DDBJ databases">
        <title>Hymenobacter sp. isolated from the air.</title>
        <authorList>
            <person name="Won M."/>
            <person name="Lee C.-M."/>
            <person name="Woen H.-Y."/>
            <person name="Kwon S.-W."/>
        </authorList>
    </citation>
    <scope>NUCLEOTIDE SEQUENCE</scope>
    <source>
        <strain evidence="2">5116S-3</strain>
    </source>
</reference>
<feature type="compositionally biased region" description="Basic residues" evidence="1">
    <location>
        <begin position="88"/>
        <end position="97"/>
    </location>
</feature>
<gene>
    <name evidence="2" type="ORF">MUN79_20155</name>
</gene>
<dbReference type="RefSeq" id="WP_244674381.1">
    <property type="nucleotide sequence ID" value="NZ_CP095046.1"/>
</dbReference>
<proteinExistence type="predicted"/>
<sequence length="186" mass="20846">MLGEVEVPVLDTLEDLSFGQASDIGAAIQELGADVPALRLRVLATILQPTYHGTGYDTDQVAEVELLCQSVPLREALPLTDFFCRVRPHPPRPRRPAQAHSPQPRRAGCQHRSLLAGVGYAGLRGCAGRGDKTRWNYFYCLSWAEAMTMIELENHKAHYRHQVHLQQERQQQRLASALGLFCLRHA</sequence>
<evidence type="ECO:0000256" key="1">
    <source>
        <dbReference type="SAM" id="MobiDB-lite"/>
    </source>
</evidence>
<dbReference type="Proteomes" id="UP000831796">
    <property type="component" value="Chromosome"/>
</dbReference>
<feature type="region of interest" description="Disordered" evidence="1">
    <location>
        <begin position="88"/>
        <end position="108"/>
    </location>
</feature>
<name>A0A8T9Q500_9BACT</name>
<dbReference type="AlphaFoldDB" id="A0A8T9Q500"/>
<evidence type="ECO:0000313" key="2">
    <source>
        <dbReference type="EMBL" id="UOQ70968.1"/>
    </source>
</evidence>
<accession>A0A8T9Q500</accession>
<protein>
    <submittedName>
        <fullName evidence="2">Uncharacterized protein</fullName>
    </submittedName>
</protein>
<organism evidence="2 3">
    <name type="scientific">Hymenobacter cellulosilyticus</name>
    <dbReference type="NCBI Taxonomy" id="2932248"/>
    <lineage>
        <taxon>Bacteria</taxon>
        <taxon>Pseudomonadati</taxon>
        <taxon>Bacteroidota</taxon>
        <taxon>Cytophagia</taxon>
        <taxon>Cytophagales</taxon>
        <taxon>Hymenobacteraceae</taxon>
        <taxon>Hymenobacter</taxon>
    </lineage>
</organism>
<keyword evidence="3" id="KW-1185">Reference proteome</keyword>
<evidence type="ECO:0000313" key="3">
    <source>
        <dbReference type="Proteomes" id="UP000831796"/>
    </source>
</evidence>
<dbReference type="KEGG" id="hcu:MUN79_20155"/>
<dbReference type="EMBL" id="CP095046">
    <property type="protein sequence ID" value="UOQ70968.1"/>
    <property type="molecule type" value="Genomic_DNA"/>
</dbReference>